<evidence type="ECO:0000313" key="2">
    <source>
        <dbReference type="EMBL" id="KAF3952429.1"/>
    </source>
</evidence>
<evidence type="ECO:0008006" key="4">
    <source>
        <dbReference type="Google" id="ProtNLM"/>
    </source>
</evidence>
<dbReference type="InterPro" id="IPR040256">
    <property type="entry name" value="At4g02000-like"/>
</dbReference>
<gene>
    <name evidence="2" type="ORF">CMV_022009</name>
</gene>
<dbReference type="Proteomes" id="UP000737018">
    <property type="component" value="Unassembled WGS sequence"/>
</dbReference>
<evidence type="ECO:0000256" key="1">
    <source>
        <dbReference type="SAM" id="MobiDB-lite"/>
    </source>
</evidence>
<feature type="region of interest" description="Disordered" evidence="1">
    <location>
        <begin position="379"/>
        <end position="414"/>
    </location>
</feature>
<evidence type="ECO:0000313" key="3">
    <source>
        <dbReference type="Proteomes" id="UP000737018"/>
    </source>
</evidence>
<dbReference type="EMBL" id="JRKL02004508">
    <property type="protein sequence ID" value="KAF3952429.1"/>
    <property type="molecule type" value="Genomic_DNA"/>
</dbReference>
<proteinExistence type="predicted"/>
<dbReference type="AlphaFoldDB" id="A0A8J4QT93"/>
<feature type="compositionally biased region" description="Basic and acidic residues" evidence="1">
    <location>
        <begin position="380"/>
        <end position="390"/>
    </location>
</feature>
<keyword evidence="3" id="KW-1185">Reference proteome</keyword>
<dbReference type="PANTHER" id="PTHR31286:SF99">
    <property type="entry name" value="DUF4283 DOMAIN-CONTAINING PROTEIN"/>
    <property type="match status" value="1"/>
</dbReference>
<name>A0A8J4QT93_9ROSI</name>
<sequence length="414" mass="45536">MIGEIPGAYAQAFEFPNLKDSDVESDDEASTAELQEGTVAVKLSRETKLHIREPWTKAIIVKLVGRLNGLPIELYEAGVLKQLGEAIGRVLRIDTHTAMEAWGKYARLCVQIDVNKPLINTILIGRFEQAVVYEGIQKLCFSYDRIGHRKEACPYTIRKEEPPEVMAERRQVEQVDNTREMRDDVCAGGMQATPNVSGTGEDEGKYGPWMVVARKRTGQKGTKKSTSFEGTTRSTRDVAPPLESDDAGWAATASNGPPPGFSTSLSFVRPAGLVQEQKDKAFGNSFSPRLPSQAHLPPKNKSRTSVKSMKVIARGMCKRDNPISAAASQDQPNTFTAMPNSFFNHGHDDCSHSAFNFAAIAKPEMDKLSFGKGSQSIRIYTREKKGESHQSHGFGQSQLDGGVEARRSTMGDER</sequence>
<feature type="compositionally biased region" description="Basic and acidic residues" evidence="1">
    <location>
        <begin position="403"/>
        <end position="414"/>
    </location>
</feature>
<dbReference type="PANTHER" id="PTHR31286">
    <property type="entry name" value="GLYCINE-RICH CELL WALL STRUCTURAL PROTEIN 1.8-LIKE"/>
    <property type="match status" value="1"/>
</dbReference>
<feature type="region of interest" description="Disordered" evidence="1">
    <location>
        <begin position="282"/>
        <end position="306"/>
    </location>
</feature>
<reference evidence="2" key="1">
    <citation type="submission" date="2020-03" db="EMBL/GenBank/DDBJ databases">
        <title>Castanea mollissima Vanexum genome sequencing.</title>
        <authorList>
            <person name="Staton M."/>
        </authorList>
    </citation>
    <scope>NUCLEOTIDE SEQUENCE</scope>
    <source>
        <tissue evidence="2">Leaf</tissue>
    </source>
</reference>
<comment type="caution">
    <text evidence="2">The sequence shown here is derived from an EMBL/GenBank/DDBJ whole genome shotgun (WGS) entry which is preliminary data.</text>
</comment>
<feature type="compositionally biased region" description="Basic residues" evidence="1">
    <location>
        <begin position="214"/>
        <end position="223"/>
    </location>
</feature>
<organism evidence="2 3">
    <name type="scientific">Castanea mollissima</name>
    <name type="common">Chinese chestnut</name>
    <dbReference type="NCBI Taxonomy" id="60419"/>
    <lineage>
        <taxon>Eukaryota</taxon>
        <taxon>Viridiplantae</taxon>
        <taxon>Streptophyta</taxon>
        <taxon>Embryophyta</taxon>
        <taxon>Tracheophyta</taxon>
        <taxon>Spermatophyta</taxon>
        <taxon>Magnoliopsida</taxon>
        <taxon>eudicotyledons</taxon>
        <taxon>Gunneridae</taxon>
        <taxon>Pentapetalae</taxon>
        <taxon>rosids</taxon>
        <taxon>fabids</taxon>
        <taxon>Fagales</taxon>
        <taxon>Fagaceae</taxon>
        <taxon>Castanea</taxon>
    </lineage>
</organism>
<dbReference type="OrthoDB" id="1096772at2759"/>
<protein>
    <recommendedName>
        <fullName evidence="4">DUF4283 domain-containing protein</fullName>
    </recommendedName>
</protein>
<feature type="compositionally biased region" description="Polar residues" evidence="1">
    <location>
        <begin position="224"/>
        <end position="233"/>
    </location>
</feature>
<feature type="region of interest" description="Disordered" evidence="1">
    <location>
        <begin position="214"/>
        <end position="266"/>
    </location>
</feature>
<accession>A0A8J4QT93</accession>